<organism evidence="2 3">
    <name type="scientific">Kitasatospora cineracea</name>
    <dbReference type="NCBI Taxonomy" id="88074"/>
    <lineage>
        <taxon>Bacteria</taxon>
        <taxon>Bacillati</taxon>
        <taxon>Actinomycetota</taxon>
        <taxon>Actinomycetes</taxon>
        <taxon>Kitasatosporales</taxon>
        <taxon>Streptomycetaceae</taxon>
        <taxon>Kitasatospora</taxon>
    </lineage>
</organism>
<feature type="transmembrane region" description="Helical" evidence="1">
    <location>
        <begin position="18"/>
        <end position="41"/>
    </location>
</feature>
<reference evidence="2 3" key="1">
    <citation type="submission" date="2018-11" db="EMBL/GenBank/DDBJ databases">
        <title>Sequencing the genomes of 1000 actinobacteria strains.</title>
        <authorList>
            <person name="Klenk H.-P."/>
        </authorList>
    </citation>
    <scope>NUCLEOTIDE SEQUENCE [LARGE SCALE GENOMIC DNA]</scope>
    <source>
        <strain evidence="2 3">DSM 44781</strain>
    </source>
</reference>
<evidence type="ECO:0000313" key="2">
    <source>
        <dbReference type="EMBL" id="RPE27901.1"/>
    </source>
</evidence>
<protein>
    <submittedName>
        <fullName evidence="2">Uncharacterized protein</fullName>
    </submittedName>
</protein>
<evidence type="ECO:0000313" key="3">
    <source>
        <dbReference type="Proteomes" id="UP000266906"/>
    </source>
</evidence>
<gene>
    <name evidence="2" type="ORF">EDD38_7193</name>
</gene>
<evidence type="ECO:0000256" key="1">
    <source>
        <dbReference type="SAM" id="Phobius"/>
    </source>
</evidence>
<keyword evidence="1" id="KW-0812">Transmembrane</keyword>
<proteinExistence type="predicted"/>
<keyword evidence="1" id="KW-1133">Transmembrane helix</keyword>
<sequence>MPTAHPDRRPSRLARAWAWLRCNSSAVTALATVAGVVLPAAGHLLPR</sequence>
<dbReference type="RefSeq" id="WP_162871788.1">
    <property type="nucleotide sequence ID" value="NZ_JBEYIY010000080.1"/>
</dbReference>
<keyword evidence="1" id="KW-0472">Membrane</keyword>
<dbReference type="AlphaFoldDB" id="A0A3N4RB81"/>
<name>A0A3N4RB81_9ACTN</name>
<comment type="caution">
    <text evidence="2">The sequence shown here is derived from an EMBL/GenBank/DDBJ whole genome shotgun (WGS) entry which is preliminary data.</text>
</comment>
<dbReference type="Proteomes" id="UP000266906">
    <property type="component" value="Unassembled WGS sequence"/>
</dbReference>
<keyword evidence="3" id="KW-1185">Reference proteome</keyword>
<accession>A0A3N4RB81</accession>
<dbReference type="EMBL" id="RKQG01000003">
    <property type="protein sequence ID" value="RPE27901.1"/>
    <property type="molecule type" value="Genomic_DNA"/>
</dbReference>